<organism evidence="6 7">
    <name type="scientific">Marinobacterium zhoushanense</name>
    <dbReference type="NCBI Taxonomy" id="1679163"/>
    <lineage>
        <taxon>Bacteria</taxon>
        <taxon>Pseudomonadati</taxon>
        <taxon>Pseudomonadota</taxon>
        <taxon>Gammaproteobacteria</taxon>
        <taxon>Oceanospirillales</taxon>
        <taxon>Oceanospirillaceae</taxon>
        <taxon>Marinobacterium</taxon>
    </lineage>
</organism>
<keyword evidence="2" id="KW-0949">S-adenosyl-L-methionine</keyword>
<dbReference type="RefSeq" id="WP_188745515.1">
    <property type="nucleotide sequence ID" value="NZ_BMIJ01000001.1"/>
</dbReference>
<keyword evidence="7" id="KW-1185">Reference proteome</keyword>
<keyword evidence="3" id="KW-0479">Metal-binding</keyword>
<reference evidence="7" key="1">
    <citation type="journal article" date="2019" name="Int. J. Syst. Evol. Microbiol.">
        <title>The Global Catalogue of Microorganisms (GCM) 10K type strain sequencing project: providing services to taxonomists for standard genome sequencing and annotation.</title>
        <authorList>
            <consortium name="The Broad Institute Genomics Platform"/>
            <consortium name="The Broad Institute Genome Sequencing Center for Infectious Disease"/>
            <person name="Wu L."/>
            <person name="Ma J."/>
        </authorList>
    </citation>
    <scope>NUCLEOTIDE SEQUENCE [LARGE SCALE GENOMIC DNA]</scope>
    <source>
        <strain evidence="7">CGMCC 1.15341</strain>
    </source>
</reference>
<evidence type="ECO:0000256" key="5">
    <source>
        <dbReference type="ARBA" id="ARBA00023014"/>
    </source>
</evidence>
<dbReference type="InterPro" id="IPR007197">
    <property type="entry name" value="rSAM"/>
</dbReference>
<evidence type="ECO:0000256" key="3">
    <source>
        <dbReference type="ARBA" id="ARBA00022723"/>
    </source>
</evidence>
<keyword evidence="4" id="KW-0408">Iron</keyword>
<keyword evidence="5" id="KW-0411">Iron-sulfur</keyword>
<gene>
    <name evidence="6" type="ORF">GCM10011352_05010</name>
</gene>
<protein>
    <recommendedName>
        <fullName evidence="8">4Fe-4S single cluster protein</fullName>
    </recommendedName>
</protein>
<evidence type="ECO:0000313" key="7">
    <source>
        <dbReference type="Proteomes" id="UP000629025"/>
    </source>
</evidence>
<evidence type="ECO:0000256" key="1">
    <source>
        <dbReference type="ARBA" id="ARBA00001966"/>
    </source>
</evidence>
<dbReference type="SUPFAM" id="SSF102114">
    <property type="entry name" value="Radical SAM enzymes"/>
    <property type="match status" value="1"/>
</dbReference>
<dbReference type="InterPro" id="IPR013785">
    <property type="entry name" value="Aldolase_TIM"/>
</dbReference>
<sequence length="294" mass="32900">MSNILQPNSLGNNNPQRVKKAARPFITDTSFHIKELEISLNTKCNLRCVNCGFNIPNQPHPTSATGGNDEHVESLVHLKGLGLRIGKVVLVGGEIAFHPTLNTDIKQIKAVSIADQIEVVTNGLYPQGFDRETLELIDSLVISDYVRTENFESIWKRYVASLSDNVDLSFRRKDSWDDWFTPVQMTTSEAKQAWDTCFYRNYDVTLERGRLFSCSRIAKNLKDEEGLEIKSIQCLNDIEGYLNSAIPRPSCSSCSPVAGLPLVEVARQPDGKLIVLSENAKRHMQQTIQGAGYE</sequence>
<evidence type="ECO:0000256" key="2">
    <source>
        <dbReference type="ARBA" id="ARBA00022691"/>
    </source>
</evidence>
<dbReference type="InterPro" id="IPR058240">
    <property type="entry name" value="rSAM_sf"/>
</dbReference>
<dbReference type="SFLD" id="SFLDS00029">
    <property type="entry name" value="Radical_SAM"/>
    <property type="match status" value="1"/>
</dbReference>
<evidence type="ECO:0000256" key="4">
    <source>
        <dbReference type="ARBA" id="ARBA00023004"/>
    </source>
</evidence>
<dbReference type="CDD" id="cd01335">
    <property type="entry name" value="Radical_SAM"/>
    <property type="match status" value="1"/>
</dbReference>
<comment type="caution">
    <text evidence="6">The sequence shown here is derived from an EMBL/GenBank/DDBJ whole genome shotgun (WGS) entry which is preliminary data.</text>
</comment>
<evidence type="ECO:0000313" key="6">
    <source>
        <dbReference type="EMBL" id="GGB82196.1"/>
    </source>
</evidence>
<comment type="cofactor">
    <cofactor evidence="1">
        <name>[4Fe-4S] cluster</name>
        <dbReference type="ChEBI" id="CHEBI:49883"/>
    </cofactor>
</comment>
<evidence type="ECO:0008006" key="8">
    <source>
        <dbReference type="Google" id="ProtNLM"/>
    </source>
</evidence>
<name>A0ABQ1K1E2_9GAMM</name>
<dbReference type="Gene3D" id="3.20.20.70">
    <property type="entry name" value="Aldolase class I"/>
    <property type="match status" value="1"/>
</dbReference>
<dbReference type="Proteomes" id="UP000629025">
    <property type="component" value="Unassembled WGS sequence"/>
</dbReference>
<proteinExistence type="predicted"/>
<dbReference type="EMBL" id="BMIJ01000001">
    <property type="protein sequence ID" value="GGB82196.1"/>
    <property type="molecule type" value="Genomic_DNA"/>
</dbReference>
<accession>A0ABQ1K1E2</accession>